<keyword evidence="2" id="KW-1185">Reference proteome</keyword>
<accession>A0ABW8H5H1</accession>
<reference evidence="1 2" key="1">
    <citation type="submission" date="2024-10" db="EMBL/GenBank/DDBJ databases">
        <title>The Natural Products Discovery Center: Release of the First 8490 Sequenced Strains for Exploring Actinobacteria Biosynthetic Diversity.</title>
        <authorList>
            <person name="Kalkreuter E."/>
            <person name="Kautsar S.A."/>
            <person name="Yang D."/>
            <person name="Bader C.D."/>
            <person name="Teijaro C.N."/>
            <person name="Fluegel L."/>
            <person name="Davis C.M."/>
            <person name="Simpson J.R."/>
            <person name="Lauterbach L."/>
            <person name="Steele A.D."/>
            <person name="Gui C."/>
            <person name="Meng S."/>
            <person name="Li G."/>
            <person name="Viehrig K."/>
            <person name="Ye F."/>
            <person name="Su P."/>
            <person name="Kiefer A.F."/>
            <person name="Nichols A."/>
            <person name="Cepeda A.J."/>
            <person name="Yan W."/>
            <person name="Fan B."/>
            <person name="Jiang Y."/>
            <person name="Adhikari A."/>
            <person name="Zheng C.-J."/>
            <person name="Schuster L."/>
            <person name="Cowan T.M."/>
            <person name="Smanski M.J."/>
            <person name="Chevrette M.G."/>
            <person name="De Carvalho L.P.S."/>
            <person name="Shen B."/>
        </authorList>
    </citation>
    <scope>NUCLEOTIDE SEQUENCE [LARGE SCALE GENOMIC DNA]</scope>
    <source>
        <strain evidence="1 2">NPDC093086</strain>
    </source>
</reference>
<organism evidence="1 2">
    <name type="scientific">Streptomyces ardesiacus</name>
    <dbReference type="NCBI Taxonomy" id="285564"/>
    <lineage>
        <taxon>Bacteria</taxon>
        <taxon>Bacillati</taxon>
        <taxon>Actinomycetota</taxon>
        <taxon>Actinomycetes</taxon>
        <taxon>Kitasatosporales</taxon>
        <taxon>Streptomycetaceae</taxon>
        <taxon>Streptomyces</taxon>
    </lineage>
</organism>
<comment type="caution">
    <text evidence="1">The sequence shown here is derived from an EMBL/GenBank/DDBJ whole genome shotgun (WGS) entry which is preliminary data.</text>
</comment>
<evidence type="ECO:0000313" key="1">
    <source>
        <dbReference type="EMBL" id="MFJ6035852.1"/>
    </source>
</evidence>
<dbReference type="Proteomes" id="UP001617907">
    <property type="component" value="Unassembled WGS sequence"/>
</dbReference>
<dbReference type="Pfam" id="PF19746">
    <property type="entry name" value="DUF6233"/>
    <property type="match status" value="1"/>
</dbReference>
<proteinExistence type="predicted"/>
<gene>
    <name evidence="1" type="ORF">ACIQFM_06305</name>
</gene>
<name>A0ABW8H5H1_9ACTN</name>
<evidence type="ECO:0000313" key="2">
    <source>
        <dbReference type="Proteomes" id="UP001617907"/>
    </source>
</evidence>
<dbReference type="RefSeq" id="WP_350890912.1">
    <property type="nucleotide sequence ID" value="NZ_JBEOTR010000012.1"/>
</dbReference>
<dbReference type="InterPro" id="IPR046200">
    <property type="entry name" value="DUF6233"/>
</dbReference>
<protein>
    <submittedName>
        <fullName evidence="1">DUF6233 domain-containing protein</fullName>
    </submittedName>
</protein>
<sequence>MASPRGDRRATESSPAEIALALPDGQTVRARLHARQEVAGPHPWRYLVGVPSWIARPDGVEAAEYTVWVTDRQLTPIEGVDLSGVPTRRLPAPSPRPAPRWVVRPAPGRRGRTVVHDATCRNAVGGGTELGTQEALDALMREGARACTDCDAAAVLVPALELGQGHG</sequence>
<dbReference type="EMBL" id="JBIVPC010000003">
    <property type="protein sequence ID" value="MFJ6035852.1"/>
    <property type="molecule type" value="Genomic_DNA"/>
</dbReference>